<dbReference type="SUPFAM" id="SSF51197">
    <property type="entry name" value="Clavaminate synthase-like"/>
    <property type="match status" value="1"/>
</dbReference>
<protein>
    <submittedName>
        <fullName evidence="4">Uncharacterized protein</fullName>
    </submittedName>
</protein>
<evidence type="ECO:0000313" key="5">
    <source>
        <dbReference type="Proteomes" id="UP001465755"/>
    </source>
</evidence>
<gene>
    <name evidence="4" type="ORF">WJX73_010774</name>
</gene>
<dbReference type="Gene3D" id="2.60.120.330">
    <property type="entry name" value="B-lactam Antibiotic, Isopenicillin N Synthase, Chain"/>
    <property type="match status" value="1"/>
</dbReference>
<keyword evidence="1" id="KW-0479">Metal-binding</keyword>
<dbReference type="GO" id="GO:0016491">
    <property type="term" value="F:oxidoreductase activity"/>
    <property type="evidence" value="ECO:0007669"/>
    <property type="project" value="UniProtKB-KW"/>
</dbReference>
<dbReference type="Proteomes" id="UP001465755">
    <property type="component" value="Unassembled WGS sequence"/>
</dbReference>
<evidence type="ECO:0000256" key="3">
    <source>
        <dbReference type="ARBA" id="ARBA00023004"/>
    </source>
</evidence>
<evidence type="ECO:0000313" key="4">
    <source>
        <dbReference type="EMBL" id="KAK9798152.1"/>
    </source>
</evidence>
<evidence type="ECO:0000256" key="2">
    <source>
        <dbReference type="ARBA" id="ARBA00023002"/>
    </source>
</evidence>
<dbReference type="AlphaFoldDB" id="A0AAW1NX90"/>
<proteinExistence type="predicted"/>
<dbReference type="GO" id="GO:0046872">
    <property type="term" value="F:metal ion binding"/>
    <property type="evidence" value="ECO:0007669"/>
    <property type="project" value="UniProtKB-KW"/>
</dbReference>
<evidence type="ECO:0000256" key="1">
    <source>
        <dbReference type="ARBA" id="ARBA00022723"/>
    </source>
</evidence>
<dbReference type="PANTHER" id="PTHR10209">
    <property type="entry name" value="OXIDOREDUCTASE, 2OG-FE II OXYGENASE FAMILY PROTEIN"/>
    <property type="match status" value="1"/>
</dbReference>
<dbReference type="InterPro" id="IPR027443">
    <property type="entry name" value="IPNS-like_sf"/>
</dbReference>
<organism evidence="4 5">
    <name type="scientific">Symbiochloris irregularis</name>
    <dbReference type="NCBI Taxonomy" id="706552"/>
    <lineage>
        <taxon>Eukaryota</taxon>
        <taxon>Viridiplantae</taxon>
        <taxon>Chlorophyta</taxon>
        <taxon>core chlorophytes</taxon>
        <taxon>Trebouxiophyceae</taxon>
        <taxon>Trebouxiales</taxon>
        <taxon>Trebouxiaceae</taxon>
        <taxon>Symbiochloris</taxon>
    </lineage>
</organism>
<keyword evidence="5" id="KW-1185">Reference proteome</keyword>
<accession>A0AAW1NX90</accession>
<dbReference type="EMBL" id="JALJOQ010000102">
    <property type="protein sequence ID" value="KAK9798152.1"/>
    <property type="molecule type" value="Genomic_DNA"/>
</dbReference>
<name>A0AAW1NX90_9CHLO</name>
<comment type="caution">
    <text evidence="4">The sequence shown here is derived from an EMBL/GenBank/DDBJ whole genome shotgun (WGS) entry which is preliminary data.</text>
</comment>
<reference evidence="4 5" key="1">
    <citation type="journal article" date="2024" name="Nat. Commun.">
        <title>Phylogenomics reveals the evolutionary origins of lichenization in chlorophyte algae.</title>
        <authorList>
            <person name="Puginier C."/>
            <person name="Libourel C."/>
            <person name="Otte J."/>
            <person name="Skaloud P."/>
            <person name="Haon M."/>
            <person name="Grisel S."/>
            <person name="Petersen M."/>
            <person name="Berrin J.G."/>
            <person name="Delaux P.M."/>
            <person name="Dal Grande F."/>
            <person name="Keller J."/>
        </authorList>
    </citation>
    <scope>NUCLEOTIDE SEQUENCE [LARGE SCALE GENOMIC DNA]</scope>
    <source>
        <strain evidence="4 5">SAG 2036</strain>
    </source>
</reference>
<sequence>MLHSALCPPKLIYDRPEPCIDVSADSSSAGASFPVADEQPACSPSVGLDLPVIDLSPFLQRSISDAEVFRLSQQIADSLHKTSCLIVRDPRVGIDDSDEFLDMLERYFAQSLQAKLADSRPQLHYQVGSTPEGVELPKCVMDPAMQQAIAAQPTAHRATLPQGPDCKWRFMWRLGPRPAQTSYAELNSPAIIPAGFPNWEHTMNSWGTKMLAAVEAVAELAANGLGLPAAAFTSLMEQGPHLLAPTGCNLEEYGRVGTCIAGFHYDLNFLTIHGRARFPGLFIWLRDGTRVAVKMPAGCLLLQAGKQLEWLTGGHIRAGMHEVLCTQATVRAMNEAKAAGRSLWRVSSTVFGHVASDRILVPLGPFALQPGAASQYPQVAAGAQVQQELDAIRLSSNTARPQ</sequence>
<keyword evidence="3" id="KW-0408">Iron</keyword>
<keyword evidence="2" id="KW-0560">Oxidoreductase</keyword>
<dbReference type="PANTHER" id="PTHR10209:SF874">
    <property type="entry name" value="2-OXOGLUTARATE (2OG) AND FE(II)-DEPENDENT OXYGENASE SUPERFAMILY PROTEIN"/>
    <property type="match status" value="1"/>
</dbReference>